<feature type="binding site" evidence="16">
    <location>
        <position position="86"/>
    </location>
    <ligand>
        <name>ATP</name>
        <dbReference type="ChEBI" id="CHEBI:30616"/>
    </ligand>
</feature>
<dbReference type="GO" id="GO:0006605">
    <property type="term" value="P:protein targeting"/>
    <property type="evidence" value="ECO:0007669"/>
    <property type="project" value="UniProtKB-UniRule"/>
</dbReference>
<evidence type="ECO:0000259" key="19">
    <source>
        <dbReference type="PROSITE" id="PS51196"/>
    </source>
</evidence>
<dbReference type="PANTHER" id="PTHR30612">
    <property type="entry name" value="SECA INNER MEMBRANE COMPONENT OF SEC PROTEIN SECRETION SYSTEM"/>
    <property type="match status" value="1"/>
</dbReference>
<dbReference type="Pfam" id="PF07517">
    <property type="entry name" value="SecA_DEAD"/>
    <property type="match status" value="1"/>
</dbReference>
<evidence type="ECO:0000256" key="10">
    <source>
        <dbReference type="ARBA" id="ARBA00022833"/>
    </source>
</evidence>
<evidence type="ECO:0000256" key="11">
    <source>
        <dbReference type="ARBA" id="ARBA00022840"/>
    </source>
</evidence>
<dbReference type="OrthoDB" id="9805579at2"/>
<dbReference type="CDD" id="cd18803">
    <property type="entry name" value="SF2_C_secA"/>
    <property type="match status" value="1"/>
</dbReference>
<evidence type="ECO:0000256" key="14">
    <source>
        <dbReference type="ARBA" id="ARBA00023010"/>
    </source>
</evidence>
<evidence type="ECO:0000256" key="13">
    <source>
        <dbReference type="ARBA" id="ARBA00022967"/>
    </source>
</evidence>
<comment type="similarity">
    <text evidence="3 16 17">Belongs to the SecA family.</text>
</comment>
<dbReference type="InterPro" id="IPR014018">
    <property type="entry name" value="SecA_motor_DEAD"/>
</dbReference>
<dbReference type="GO" id="GO:0005829">
    <property type="term" value="C:cytosol"/>
    <property type="evidence" value="ECO:0007669"/>
    <property type="project" value="TreeGrafter"/>
</dbReference>
<evidence type="ECO:0000256" key="12">
    <source>
        <dbReference type="ARBA" id="ARBA00022927"/>
    </source>
</evidence>
<dbReference type="KEGG" id="rau:MC5_03480"/>
<dbReference type="PANTHER" id="PTHR30612:SF0">
    <property type="entry name" value="CHLOROPLAST PROTEIN-TRANSPORTING ATPASE"/>
    <property type="match status" value="1"/>
</dbReference>
<dbReference type="SUPFAM" id="SSF81767">
    <property type="entry name" value="Pre-protein crosslinking domain of SecA"/>
    <property type="match status" value="1"/>
</dbReference>
<dbReference type="PRINTS" id="PR00906">
    <property type="entry name" value="SECA"/>
</dbReference>
<dbReference type="InterPro" id="IPR020937">
    <property type="entry name" value="SecA_CS"/>
</dbReference>
<dbReference type="FunFam" id="3.40.50.300:FF:000113">
    <property type="entry name" value="Preprotein translocase subunit SecA"/>
    <property type="match status" value="1"/>
</dbReference>
<dbReference type="InterPro" id="IPR011116">
    <property type="entry name" value="SecA_Wing/Scaffold"/>
</dbReference>
<evidence type="ECO:0000256" key="1">
    <source>
        <dbReference type="ARBA" id="ARBA00001947"/>
    </source>
</evidence>
<dbReference type="Pfam" id="PF01043">
    <property type="entry name" value="SecA_PP_bind"/>
    <property type="match status" value="1"/>
</dbReference>
<dbReference type="STRING" id="1105110.MC5_03480"/>
<keyword evidence="21" id="KW-1185">Reference proteome</keyword>
<keyword evidence="13 16" id="KW-1278">Translocase</keyword>
<dbReference type="InterPro" id="IPR036670">
    <property type="entry name" value="SecA_X-link_sf"/>
</dbReference>
<dbReference type="GO" id="GO:0005886">
    <property type="term" value="C:plasma membrane"/>
    <property type="evidence" value="ECO:0007669"/>
    <property type="project" value="UniProtKB-SubCell"/>
</dbReference>
<dbReference type="GO" id="GO:0043952">
    <property type="term" value="P:protein transport by the Sec complex"/>
    <property type="evidence" value="ECO:0007669"/>
    <property type="project" value="UniProtKB-ARBA"/>
</dbReference>
<dbReference type="NCBIfam" id="NF009538">
    <property type="entry name" value="PRK12904.1"/>
    <property type="match status" value="1"/>
</dbReference>
<keyword evidence="14 16" id="KW-0811">Translocation</keyword>
<organism evidence="20 21">
    <name type="scientific">Rickettsia australis (strain Cutlack)</name>
    <dbReference type="NCBI Taxonomy" id="1105110"/>
    <lineage>
        <taxon>Bacteria</taxon>
        <taxon>Pseudomonadati</taxon>
        <taxon>Pseudomonadota</taxon>
        <taxon>Alphaproteobacteria</taxon>
        <taxon>Rickettsiales</taxon>
        <taxon>Rickettsiaceae</taxon>
        <taxon>Rickettsieae</taxon>
        <taxon>Rickettsia</taxon>
        <taxon>spotted fever group</taxon>
    </lineage>
</organism>
<dbReference type="Gene3D" id="3.40.50.300">
    <property type="entry name" value="P-loop containing nucleotide triphosphate hydrolases"/>
    <property type="match status" value="2"/>
</dbReference>
<keyword evidence="8" id="KW-0479">Metal-binding</keyword>
<dbReference type="GO" id="GO:0008564">
    <property type="term" value="F:protein-exporting ATPase activity"/>
    <property type="evidence" value="ECO:0007669"/>
    <property type="project" value="UniProtKB-EC"/>
</dbReference>
<dbReference type="CDD" id="cd17928">
    <property type="entry name" value="DEXDc_SecA"/>
    <property type="match status" value="1"/>
</dbReference>
<dbReference type="Pfam" id="PF21090">
    <property type="entry name" value="P-loop_SecA"/>
    <property type="match status" value="1"/>
</dbReference>
<evidence type="ECO:0000256" key="16">
    <source>
        <dbReference type="HAMAP-Rule" id="MF_01382"/>
    </source>
</evidence>
<dbReference type="SUPFAM" id="SSF81886">
    <property type="entry name" value="Helical scaffold and wing domains of SecA"/>
    <property type="match status" value="1"/>
</dbReference>
<dbReference type="Proteomes" id="UP000007589">
    <property type="component" value="Chromosome"/>
</dbReference>
<dbReference type="Gene3D" id="3.90.1440.10">
    <property type="entry name" value="SecA, preprotein cross-linking domain"/>
    <property type="match status" value="1"/>
</dbReference>
<accession>H8K6Z3</accession>
<comment type="catalytic activity">
    <reaction evidence="16">
        <text>ATP + H2O + cellular proteinSide 1 = ADP + phosphate + cellular proteinSide 2.</text>
        <dbReference type="EC" id="7.4.2.8"/>
    </reaction>
</comment>
<dbReference type="InterPro" id="IPR027417">
    <property type="entry name" value="P-loop_NTPase"/>
</dbReference>
<keyword evidence="4 16" id="KW-0813">Transport</keyword>
<dbReference type="SMART" id="SM00957">
    <property type="entry name" value="SecA_DEAD"/>
    <property type="match status" value="1"/>
</dbReference>
<evidence type="ECO:0000256" key="6">
    <source>
        <dbReference type="ARBA" id="ARBA00022490"/>
    </source>
</evidence>
<dbReference type="HOGENOM" id="CLU_005314_3_0_5"/>
<dbReference type="InterPro" id="IPR044722">
    <property type="entry name" value="SecA_SF2_C"/>
</dbReference>
<keyword evidence="11 16" id="KW-0067">ATP-binding</keyword>
<dbReference type="NCBIfam" id="TIGR00963">
    <property type="entry name" value="secA"/>
    <property type="match status" value="1"/>
</dbReference>
<evidence type="ECO:0000256" key="15">
    <source>
        <dbReference type="ARBA" id="ARBA00023136"/>
    </source>
</evidence>
<dbReference type="Gene3D" id="1.10.3060.10">
    <property type="entry name" value="Helical scaffold and wing domains of SecA"/>
    <property type="match status" value="1"/>
</dbReference>
<gene>
    <name evidence="16" type="primary">secA</name>
    <name evidence="20" type="ordered locus">MC5_03480</name>
</gene>
<dbReference type="SMART" id="SM00958">
    <property type="entry name" value="SecA_PP_bind"/>
    <property type="match status" value="1"/>
</dbReference>
<evidence type="ECO:0000256" key="3">
    <source>
        <dbReference type="ARBA" id="ARBA00007650"/>
    </source>
</evidence>
<evidence type="ECO:0000256" key="9">
    <source>
        <dbReference type="ARBA" id="ARBA00022741"/>
    </source>
</evidence>
<dbReference type="InterPro" id="IPR011130">
    <property type="entry name" value="SecA_preprotein_X-link_dom"/>
</dbReference>
<evidence type="ECO:0000256" key="4">
    <source>
        <dbReference type="ARBA" id="ARBA00022448"/>
    </source>
</evidence>
<keyword evidence="15 16" id="KW-0472">Membrane</keyword>
<feature type="binding site" evidence="16">
    <location>
        <position position="499"/>
    </location>
    <ligand>
        <name>ATP</name>
        <dbReference type="ChEBI" id="CHEBI:30616"/>
    </ligand>
</feature>
<dbReference type="InterPro" id="IPR036266">
    <property type="entry name" value="SecA_Wing/Scaffold_sf"/>
</dbReference>
<dbReference type="HAMAP" id="MF_01382">
    <property type="entry name" value="SecA"/>
    <property type="match status" value="1"/>
</dbReference>
<evidence type="ECO:0000256" key="5">
    <source>
        <dbReference type="ARBA" id="ARBA00022475"/>
    </source>
</evidence>
<reference evidence="21" key="1">
    <citation type="submission" date="2012-02" db="EMBL/GenBank/DDBJ databases">
        <title>Complete genome sequence of Rickettsia australis strain Cutlack.</title>
        <authorList>
            <person name="Johnson S.L."/>
            <person name="Munk A.C."/>
            <person name="Han S."/>
            <person name="Bruce D.C."/>
            <person name="Dasch G.A."/>
        </authorList>
    </citation>
    <scope>NUCLEOTIDE SEQUENCE [LARGE SCALE GENOMIC DNA]</scope>
    <source>
        <strain evidence="21">Cutlack</strain>
    </source>
</reference>
<comment type="function">
    <text evidence="16">Part of the Sec protein translocase complex. Interacts with the SecYEG preprotein conducting channel. Has a central role in coupling the hydrolysis of ATP to the transfer of proteins into and across the cell membrane, serving both as a receptor for the preprotein-SecB complex and as an ATP-driven molecular motor driving the stepwise translocation of polypeptide chains across the membrane.</text>
</comment>
<dbReference type="InterPro" id="IPR004027">
    <property type="entry name" value="SEC_C_motif"/>
</dbReference>
<evidence type="ECO:0000256" key="8">
    <source>
        <dbReference type="ARBA" id="ARBA00022723"/>
    </source>
</evidence>
<feature type="domain" description="SecA family profile" evidence="19">
    <location>
        <begin position="2"/>
        <end position="608"/>
    </location>
</feature>
<keyword evidence="12 16" id="KW-0653">Protein transport</keyword>
<dbReference type="GO" id="GO:0005524">
    <property type="term" value="F:ATP binding"/>
    <property type="evidence" value="ECO:0007669"/>
    <property type="project" value="UniProtKB-UniRule"/>
</dbReference>
<comment type="subcellular location">
    <subcellularLocation>
        <location evidence="16">Cell inner membrane</location>
        <topology evidence="16">Peripheral membrane protein</topology>
        <orientation evidence="16">Cytoplasmic side</orientation>
    </subcellularLocation>
    <subcellularLocation>
        <location evidence="16">Cytoplasm</location>
    </subcellularLocation>
    <subcellularLocation>
        <location evidence="2">Cell membrane</location>
        <topology evidence="2">Peripheral membrane protein</topology>
        <orientation evidence="2">Cytoplasmic side</orientation>
    </subcellularLocation>
    <text evidence="16">Distribution is 50-50.</text>
</comment>
<dbReference type="GO" id="GO:0046872">
    <property type="term" value="F:metal ion binding"/>
    <property type="evidence" value="ECO:0007669"/>
    <property type="project" value="UniProtKB-KW"/>
</dbReference>
<dbReference type="Pfam" id="PF07516">
    <property type="entry name" value="SecA_SW"/>
    <property type="match status" value="1"/>
</dbReference>
<evidence type="ECO:0000313" key="21">
    <source>
        <dbReference type="Proteomes" id="UP000007589"/>
    </source>
</evidence>
<feature type="binding site" evidence="16">
    <location>
        <begin position="104"/>
        <end position="108"/>
    </location>
    <ligand>
        <name>ATP</name>
        <dbReference type="ChEBI" id="CHEBI:30616"/>
    </ligand>
</feature>
<evidence type="ECO:0000256" key="7">
    <source>
        <dbReference type="ARBA" id="ARBA00022519"/>
    </source>
</evidence>
<comment type="subunit">
    <text evidence="16">Monomer and homodimer. Part of the essential Sec protein translocation apparatus which comprises SecA, SecYEG and auxiliary proteins SecDF-YajC and YidC.</text>
</comment>
<evidence type="ECO:0000259" key="18">
    <source>
        <dbReference type="PROSITE" id="PS51192"/>
    </source>
</evidence>
<feature type="domain" description="Helicase ATP-binding" evidence="18">
    <location>
        <begin position="88"/>
        <end position="246"/>
    </location>
</feature>
<dbReference type="FunFam" id="3.40.50.300:FF:000334">
    <property type="entry name" value="Protein translocase subunit SecA"/>
    <property type="match status" value="1"/>
</dbReference>
<dbReference type="GO" id="GO:0065002">
    <property type="term" value="P:intracellular protein transmembrane transport"/>
    <property type="evidence" value="ECO:0007669"/>
    <property type="project" value="UniProtKB-UniRule"/>
</dbReference>
<name>H8K6Z3_RICAC</name>
<dbReference type="InterPro" id="IPR011115">
    <property type="entry name" value="SecA_DEAD"/>
</dbReference>
<dbReference type="FunFam" id="1.10.3060.10:FF:000003">
    <property type="entry name" value="Protein translocase subunit SecA"/>
    <property type="match status" value="1"/>
</dbReference>
<dbReference type="InterPro" id="IPR014001">
    <property type="entry name" value="Helicase_ATP-bd"/>
</dbReference>
<dbReference type="EMBL" id="CP003338">
    <property type="protein sequence ID" value="AFC71036.1"/>
    <property type="molecule type" value="Genomic_DNA"/>
</dbReference>
<dbReference type="PROSITE" id="PS51196">
    <property type="entry name" value="SECA_MOTOR_DEAD"/>
    <property type="match status" value="1"/>
</dbReference>
<protein>
    <recommendedName>
        <fullName evidence="16 17">Protein translocase subunit SecA</fullName>
        <ecNumber evidence="16">7.4.2.8</ecNumber>
    </recommendedName>
</protein>
<keyword evidence="10" id="KW-0862">Zinc</keyword>
<dbReference type="FunFam" id="3.90.1440.10:FF:000001">
    <property type="entry name" value="Preprotein translocase subunit SecA"/>
    <property type="match status" value="1"/>
</dbReference>
<dbReference type="RefSeq" id="WP_014412565.1">
    <property type="nucleotide sequence ID" value="NC_017058.1"/>
</dbReference>
<dbReference type="PROSITE" id="PS51192">
    <property type="entry name" value="HELICASE_ATP_BIND_1"/>
    <property type="match status" value="1"/>
</dbReference>
<evidence type="ECO:0000313" key="20">
    <source>
        <dbReference type="EMBL" id="AFC71036.1"/>
    </source>
</evidence>
<evidence type="ECO:0000256" key="17">
    <source>
        <dbReference type="RuleBase" id="RU003874"/>
    </source>
</evidence>
<dbReference type="GO" id="GO:0031522">
    <property type="term" value="C:cell envelope Sec protein transport complex"/>
    <property type="evidence" value="ECO:0007669"/>
    <property type="project" value="TreeGrafter"/>
</dbReference>
<dbReference type="GO" id="GO:0017038">
    <property type="term" value="P:protein import"/>
    <property type="evidence" value="ECO:0007669"/>
    <property type="project" value="InterPro"/>
</dbReference>
<dbReference type="EC" id="7.4.2.8" evidence="16"/>
<dbReference type="InterPro" id="IPR000185">
    <property type="entry name" value="SecA"/>
</dbReference>
<proteinExistence type="inferred from homology"/>
<evidence type="ECO:0000256" key="2">
    <source>
        <dbReference type="ARBA" id="ARBA00004413"/>
    </source>
</evidence>
<dbReference type="SUPFAM" id="SSF52540">
    <property type="entry name" value="P-loop containing nucleoside triphosphate hydrolases"/>
    <property type="match status" value="2"/>
</dbReference>
<dbReference type="Pfam" id="PF02810">
    <property type="entry name" value="SEC-C"/>
    <property type="match status" value="1"/>
</dbReference>
<sequence>MLSILKKLFGTANDRTVKKLFSEITKINALEPAIQKLSDEELKNKTVEFKEKLKNGATLDDIVYEVFAVVREAARRVCGMRHFDVQLIGGLILHRGMITEMRTGEGKTLVATLPAYLNALTGKGVHVVTVNDYLASRDSASMGKIYNFLGLSVGCIVAGMPDEAKRAAYNADITHATNNELGFDYLRDNMKYSLQERVLRPFNFAIIDEVDSILIDEARTPLVISGPVNDNSELYGKIDKIVRLLNISDFEKDEKLKTINLTETGITHIESLLSKEGIIKPDTGLYDFENLTLVHYVNQALRAHNMFTVDVDYLVREGKVMIIDEFTGRVMEGRRYSEGLHQALEAKENVKIQNENQTLASITFQNYFRNYPKLSGMTGTAMTEAPELKDIYNLDVVAVPTHNKVTRLDLDDEIYGSKKEKYDAILKLIKDCYDRGQPILVGTISIEKSEELSSVLNKEKIPHKVLNAKFHEQEACIIAQAGRFKAVTIATNMAGRGTDIMLGGNPEMLIEHLDKDHNYEAKTAEIKAQIAEEKKQVIAAGGLFVIGTERHESRRIDNQLRGRSGRQGDPGKTKFFLSLDDDLMRIFASDRISGVLRTLGLKDGEAIHHPMISRSLEKAQQKVEGHNYEMRKNLLRFDDVMNDQRKIIYEQRTEIIKSKDSHGFLNSTTEELAKKIVLTFMPVDSYREDWDIENLSIELHRVFSIKFEHNLVSKSDVTEEEITKIVIQMAHDIYKSKEEAYSSELMHNAVKYILLTTLDQVWKDHLYSLDHLRQGISLRAYAQKDPLSEYKREAFNLFEQMLNNLKELFIQTVYHFHIDLKHVQKEDVSLEHKKLQNNMRASREDPAFSKYNAGSSLETDLKPVVSRIDPKDRNPDDPASWGRVSRNELCPCGSGKKYKYCHGAHE</sequence>
<keyword evidence="6 16" id="KW-0963">Cytoplasm</keyword>
<dbReference type="eggNOG" id="COG0653">
    <property type="taxonomic scope" value="Bacteria"/>
</dbReference>
<keyword evidence="5 16" id="KW-1003">Cell membrane</keyword>
<comment type="cofactor">
    <cofactor evidence="1">
        <name>Zn(2+)</name>
        <dbReference type="ChEBI" id="CHEBI:29105"/>
    </cofactor>
</comment>
<dbReference type="PROSITE" id="PS01312">
    <property type="entry name" value="SECA"/>
    <property type="match status" value="1"/>
</dbReference>
<keyword evidence="7 16" id="KW-0997">Cell inner membrane</keyword>
<keyword evidence="9 16" id="KW-0547">Nucleotide-binding</keyword>
<dbReference type="AlphaFoldDB" id="H8K6Z3"/>